<dbReference type="Proteomes" id="UP000034680">
    <property type="component" value="Unassembled WGS sequence"/>
</dbReference>
<comment type="caution">
    <text evidence="2">The sequence shown here is derived from an EMBL/GenBank/DDBJ whole genome shotgun (WGS) entry which is preliminary data.</text>
</comment>
<evidence type="ECO:0000256" key="1">
    <source>
        <dbReference type="SAM" id="SignalP"/>
    </source>
</evidence>
<evidence type="ECO:0000313" key="3">
    <source>
        <dbReference type="Proteomes" id="UP000034680"/>
    </source>
</evidence>
<name>A0A0G2FJ24_9PEZI</name>
<dbReference type="OrthoDB" id="5244942at2759"/>
<reference evidence="2 3" key="2">
    <citation type="submission" date="2015-05" db="EMBL/GenBank/DDBJ databases">
        <authorList>
            <person name="Morales-Cruz A."/>
            <person name="Amrine K.C."/>
            <person name="Cantu D."/>
        </authorList>
    </citation>
    <scope>NUCLEOTIDE SEQUENCE [LARGE SCALE GENOMIC DNA]</scope>
    <source>
        <strain evidence="2">DA912</strain>
    </source>
</reference>
<keyword evidence="3" id="KW-1185">Reference proteome</keyword>
<organism evidence="2 3">
    <name type="scientific">Diaporthe ampelina</name>
    <dbReference type="NCBI Taxonomy" id="1214573"/>
    <lineage>
        <taxon>Eukaryota</taxon>
        <taxon>Fungi</taxon>
        <taxon>Dikarya</taxon>
        <taxon>Ascomycota</taxon>
        <taxon>Pezizomycotina</taxon>
        <taxon>Sordariomycetes</taxon>
        <taxon>Sordariomycetidae</taxon>
        <taxon>Diaporthales</taxon>
        <taxon>Diaporthaceae</taxon>
        <taxon>Diaporthe</taxon>
    </lineage>
</organism>
<sequence>MTFLKAPLILVAMMVLRSVDAACVEDNCYRAMYFNPAGAEECSAHFITTVIPPATTTTLTITSGIAPVTTISGPVVDANTIAPSEAIPTYIVRACYGDVQYRFESACSCIGVGPTVATAPQPVATNTVIVPSAVAAATSTRPVTTPPPVNLPEPIDLGPGAQPACVAVPLGPVVVTVQVDEVFAMLLTVSGPILCLAETAPTPPQSSQCNCASTLPASAPFSSSFTESAVSNATSSSSPDAFSTVFRTVYTSTSSSEGFSDYSSTAESTAATGPVIYIRITEGAFIGQFIESDEPDETVNTNLKSHTTTELGDAAVWTLDAETGILFQEIGGAWWGAYFTFGVRSQWSSVLLLPADTVVSWLTAPVLQREPLKCVIDYSANMLLTCGTHGWTQLTESDKCGWAITTPLNPFHALACPNAQELLLQAIEVNPEDEGISKKK</sequence>
<evidence type="ECO:0000313" key="2">
    <source>
        <dbReference type="EMBL" id="KKY34069.1"/>
    </source>
</evidence>
<keyword evidence="1" id="KW-0732">Signal</keyword>
<feature type="chain" id="PRO_5002544100" evidence="1">
    <location>
        <begin position="22"/>
        <end position="440"/>
    </location>
</feature>
<reference evidence="2 3" key="1">
    <citation type="submission" date="2015-05" db="EMBL/GenBank/DDBJ databases">
        <title>Distinctive expansion of gene families associated with plant cell wall degradation and secondary metabolism in the genomes of grapevine trunk pathogens.</title>
        <authorList>
            <person name="Lawrence D.P."/>
            <person name="Travadon R."/>
            <person name="Rolshausen P.E."/>
            <person name="Baumgartner K."/>
        </authorList>
    </citation>
    <scope>NUCLEOTIDE SEQUENCE [LARGE SCALE GENOMIC DNA]</scope>
    <source>
        <strain evidence="2">DA912</strain>
    </source>
</reference>
<accession>A0A0G2FJ24</accession>
<protein>
    <submittedName>
        <fullName evidence="2">Uncharacterized protein</fullName>
    </submittedName>
</protein>
<gene>
    <name evidence="2" type="ORF">UCDDA912_g05946</name>
</gene>
<dbReference type="AlphaFoldDB" id="A0A0G2FJ24"/>
<dbReference type="EMBL" id="LCUC01000217">
    <property type="protein sequence ID" value="KKY34069.1"/>
    <property type="molecule type" value="Genomic_DNA"/>
</dbReference>
<proteinExistence type="predicted"/>
<feature type="signal peptide" evidence="1">
    <location>
        <begin position="1"/>
        <end position="21"/>
    </location>
</feature>